<dbReference type="Gene3D" id="1.10.1670.10">
    <property type="entry name" value="Helix-hairpin-Helix base-excision DNA repair enzymes (C-terminal)"/>
    <property type="match status" value="1"/>
</dbReference>
<dbReference type="InterPro" id="IPR023170">
    <property type="entry name" value="HhH_base_excis_C"/>
</dbReference>
<dbReference type="SUPFAM" id="SSF48150">
    <property type="entry name" value="DNA-glycosylase"/>
    <property type="match status" value="1"/>
</dbReference>
<keyword evidence="3" id="KW-0227">DNA damage</keyword>
<dbReference type="InterPro" id="IPR003265">
    <property type="entry name" value="HhH-GPD_domain"/>
</dbReference>
<dbReference type="EMBL" id="BAAAYK010000038">
    <property type="protein sequence ID" value="GAA3366208.1"/>
    <property type="molecule type" value="Genomic_DNA"/>
</dbReference>
<dbReference type="EC" id="3.2.2.21" evidence="2"/>
<dbReference type="EMBL" id="BAAAYK010000037">
    <property type="protein sequence ID" value="GAA3354588.1"/>
    <property type="molecule type" value="Genomic_DNA"/>
</dbReference>
<dbReference type="Pfam" id="PF00730">
    <property type="entry name" value="HhH-GPD"/>
    <property type="match status" value="1"/>
</dbReference>
<dbReference type="SMART" id="SM00478">
    <property type="entry name" value="ENDO3c"/>
    <property type="match status" value="1"/>
</dbReference>
<protein>
    <recommendedName>
        <fullName evidence="2">DNA-3-methyladenine glycosylase II</fullName>
        <ecNumber evidence="2">3.2.2.21</ecNumber>
    </recommendedName>
</protein>
<name>A0ABP6RMK4_9PSEU</name>
<reference evidence="9" key="2">
    <citation type="journal article" date="2019" name="Int. J. Syst. Evol. Microbiol.">
        <title>The Global Catalogue of Microorganisms (GCM) 10K type strain sequencing project: providing services to taxonomists for standard genome sequencing and annotation.</title>
        <authorList>
            <consortium name="The Broad Institute Genomics Platform"/>
            <consortium name="The Broad Institute Genome Sequencing Center for Infectious Disease"/>
            <person name="Wu L."/>
            <person name="Ma J."/>
        </authorList>
    </citation>
    <scope>NUCLEOTIDE SEQUENCE [LARGE SCALE GENOMIC DNA]</scope>
    <source>
        <strain evidence="9">JCM 9687</strain>
    </source>
</reference>
<dbReference type="Gene3D" id="3.30.310.20">
    <property type="entry name" value="DNA-3-methyladenine glycosylase AlkA, N-terminal domain"/>
    <property type="match status" value="1"/>
</dbReference>
<dbReference type="InterPro" id="IPR037046">
    <property type="entry name" value="AlkA_N_sf"/>
</dbReference>
<reference evidence="7" key="1">
    <citation type="journal article" date="2014" name="Int. J. Syst. Evol. Microbiol.">
        <title>Complete genome of a new Firmicutes species belonging to the dominant human colonic microbiota ('Ruminococcus bicirculans') reveals two chromosomes and a selective capacity to utilize plant glucans.</title>
        <authorList>
            <consortium name="NISC Comparative Sequencing Program"/>
            <person name="Wegmann U."/>
            <person name="Louis P."/>
            <person name="Goesmann A."/>
            <person name="Henrissat B."/>
            <person name="Duncan S.H."/>
            <person name="Flint H.J."/>
        </authorList>
    </citation>
    <scope>NUCLEOTIDE SEQUENCE</scope>
    <source>
        <strain evidence="7">JCM 9687</strain>
    </source>
</reference>
<evidence type="ECO:0000259" key="5">
    <source>
        <dbReference type="SMART" id="SM00478"/>
    </source>
</evidence>
<reference evidence="7" key="3">
    <citation type="submission" date="2023-12" db="EMBL/GenBank/DDBJ databases">
        <authorList>
            <person name="Sun Q."/>
            <person name="Inoue M."/>
        </authorList>
    </citation>
    <scope>NUCLEOTIDE SEQUENCE</scope>
    <source>
        <strain evidence="7">JCM 9687</strain>
    </source>
</reference>
<dbReference type="PANTHER" id="PTHR43003">
    <property type="entry name" value="DNA-3-METHYLADENINE GLYCOSYLASE"/>
    <property type="match status" value="1"/>
</dbReference>
<organism evidence="7 9">
    <name type="scientific">Saccharopolyspora gregorii</name>
    <dbReference type="NCBI Taxonomy" id="33914"/>
    <lineage>
        <taxon>Bacteria</taxon>
        <taxon>Bacillati</taxon>
        <taxon>Actinomycetota</taxon>
        <taxon>Actinomycetes</taxon>
        <taxon>Pseudonocardiales</taxon>
        <taxon>Pseudonocardiaceae</taxon>
        <taxon>Saccharopolyspora</taxon>
    </lineage>
</organism>
<gene>
    <name evidence="7" type="ORF">GCM10020366_11760</name>
    <name evidence="8" type="ORF">GCM10020366_69180</name>
</gene>
<proteinExistence type="predicted"/>
<sequence length="279" mass="28931">MLRIPVRVPFAVDAAVAALAAHALPGAERVDRERRCVRRLLPLAGGPAEVSVRLAADHVAVSGEAGGAEEEVAALVRHWLGLDADVARIDAVLAADPLLEPLVAARPGLRVVGWADGFEGAVSTVLGQQVSVAAGRTFAARLLAEYGEPQPGGLVAFPAPEVLAAAPLEELRTAVGVPRSRARTVRALAAAVADGLPLRPGAEVRGELLALPGVGPWTVEHLALRAFGDGDAFPSGDLVLRRALDAESAAAAAERARGWSPHRAHAVFHLWTATAYGVR</sequence>
<feature type="domain" description="HhH-GPD" evidence="5">
    <location>
        <begin position="126"/>
        <end position="274"/>
    </location>
</feature>
<evidence type="ECO:0000313" key="9">
    <source>
        <dbReference type="Proteomes" id="UP001500483"/>
    </source>
</evidence>
<evidence type="ECO:0000256" key="4">
    <source>
        <dbReference type="ARBA" id="ARBA00023204"/>
    </source>
</evidence>
<evidence type="ECO:0000313" key="7">
    <source>
        <dbReference type="EMBL" id="GAA3354588.1"/>
    </source>
</evidence>
<feature type="domain" description="DNA-3-methyladenine glycosylase AlkA N-terminal" evidence="6">
    <location>
        <begin position="1"/>
        <end position="116"/>
    </location>
</feature>
<dbReference type="RefSeq" id="WP_344924820.1">
    <property type="nucleotide sequence ID" value="NZ_BAAAYK010000037.1"/>
</dbReference>
<comment type="catalytic activity">
    <reaction evidence="1">
        <text>Hydrolysis of alkylated DNA, releasing 3-methyladenine, 3-methylguanine, 7-methylguanine and 7-methyladenine.</text>
        <dbReference type="EC" id="3.2.2.21"/>
    </reaction>
</comment>
<evidence type="ECO:0000259" key="6">
    <source>
        <dbReference type="SMART" id="SM01009"/>
    </source>
</evidence>
<evidence type="ECO:0000256" key="3">
    <source>
        <dbReference type="ARBA" id="ARBA00022763"/>
    </source>
</evidence>
<accession>A0ABP6RMK4</accession>
<dbReference type="Pfam" id="PF06029">
    <property type="entry name" value="AlkA_N"/>
    <property type="match status" value="1"/>
</dbReference>
<comment type="caution">
    <text evidence="7">The sequence shown here is derived from an EMBL/GenBank/DDBJ whole genome shotgun (WGS) entry which is preliminary data.</text>
</comment>
<dbReference type="Proteomes" id="UP001500483">
    <property type="component" value="Unassembled WGS sequence"/>
</dbReference>
<dbReference type="CDD" id="cd00056">
    <property type="entry name" value="ENDO3c"/>
    <property type="match status" value="1"/>
</dbReference>
<keyword evidence="9" id="KW-1185">Reference proteome</keyword>
<dbReference type="SUPFAM" id="SSF55945">
    <property type="entry name" value="TATA-box binding protein-like"/>
    <property type="match status" value="1"/>
</dbReference>
<dbReference type="PANTHER" id="PTHR43003:SF13">
    <property type="entry name" value="DNA-3-METHYLADENINE GLYCOSYLASE 2"/>
    <property type="match status" value="1"/>
</dbReference>
<dbReference type="Gene3D" id="1.10.340.30">
    <property type="entry name" value="Hypothetical protein, domain 2"/>
    <property type="match status" value="1"/>
</dbReference>
<dbReference type="InterPro" id="IPR010316">
    <property type="entry name" value="AlkA_N"/>
</dbReference>
<dbReference type="InterPro" id="IPR011257">
    <property type="entry name" value="DNA_glycosylase"/>
</dbReference>
<keyword evidence="4" id="KW-0234">DNA repair</keyword>
<dbReference type="InterPro" id="IPR051912">
    <property type="entry name" value="Alkylbase_DNA_Glycosylase/TA"/>
</dbReference>
<dbReference type="SMART" id="SM01009">
    <property type="entry name" value="AlkA_N"/>
    <property type="match status" value="1"/>
</dbReference>
<evidence type="ECO:0000256" key="1">
    <source>
        <dbReference type="ARBA" id="ARBA00000086"/>
    </source>
</evidence>
<evidence type="ECO:0000313" key="8">
    <source>
        <dbReference type="EMBL" id="GAA3366208.1"/>
    </source>
</evidence>
<evidence type="ECO:0000256" key="2">
    <source>
        <dbReference type="ARBA" id="ARBA00012000"/>
    </source>
</evidence>